<dbReference type="GO" id="GO:0003995">
    <property type="term" value="F:acyl-CoA dehydrogenase activity"/>
    <property type="evidence" value="ECO:0007669"/>
    <property type="project" value="InterPro"/>
</dbReference>
<dbReference type="InterPro" id="IPR009075">
    <property type="entry name" value="AcylCo_DH/oxidase_C"/>
</dbReference>
<keyword evidence="10" id="KW-1185">Reference proteome</keyword>
<dbReference type="Pfam" id="PF02771">
    <property type="entry name" value="Acyl-CoA_dh_N"/>
    <property type="match status" value="1"/>
</dbReference>
<proteinExistence type="inferred from homology"/>
<evidence type="ECO:0000259" key="6">
    <source>
        <dbReference type="Pfam" id="PF00441"/>
    </source>
</evidence>
<keyword evidence="4 5" id="KW-0274">FAD</keyword>
<dbReference type="InterPro" id="IPR037069">
    <property type="entry name" value="AcylCoA_DH/ox_N_sf"/>
</dbReference>
<dbReference type="AlphaFoldDB" id="A0A8E0RIS9"/>
<keyword evidence="3 5" id="KW-0285">Flavoprotein</keyword>
<sequence>MPLSHGIRRFSFLSNKTAETAEKTVKPQRIWPRQGSAEFEAITPPSSTSVAATSTASLFKDLFQGQLHLELLEFPELTNRKDVHQVNELHEKLKHFVLRLLTTLRHGVSILPCFYLIYLFLIGNLKVNSEKVDHFGSLPSEFWSAISEHGLFGLQIDQSFGGRGLTNTQAARAWEAIGLDLSLFIVLDVHSLVYQIIVSAGTEEQKQHYLPKLTTGEHIGALCLTEVSSGSDLSAILTDAVLDENEQNYFINGKKTWVTNGISATLLLVLARISENRTSLISRPNITAFLVDRNTSGVGLGTPLNTLGMRGSGLTDIVLDDVRVPVSNILGNIGDGIELIQAAIDKQYLNLASSSVGLLRYLISYATEQCLQRHQFGRPIGDYGLVRAMLADLALNLYAMESGVFYFAGLLDAQPSRDLRLELAGLKVFCTEALWNGINACMQLTGRSGLMQDVPFSRYLRDCRTLLTYGVC</sequence>
<dbReference type="InterPro" id="IPR006091">
    <property type="entry name" value="Acyl-CoA_Oxase/DH_mid-dom"/>
</dbReference>
<evidence type="ECO:0000259" key="7">
    <source>
        <dbReference type="Pfam" id="PF02770"/>
    </source>
</evidence>
<evidence type="ECO:0000256" key="3">
    <source>
        <dbReference type="ARBA" id="ARBA00022630"/>
    </source>
</evidence>
<dbReference type="Pfam" id="PF00441">
    <property type="entry name" value="Acyl-CoA_dh_1"/>
    <property type="match status" value="1"/>
</dbReference>
<dbReference type="EMBL" id="LUCM01011775">
    <property type="protein sequence ID" value="KAA0183473.1"/>
    <property type="molecule type" value="Genomic_DNA"/>
</dbReference>
<dbReference type="SUPFAM" id="SSF56645">
    <property type="entry name" value="Acyl-CoA dehydrogenase NM domain-like"/>
    <property type="match status" value="1"/>
</dbReference>
<dbReference type="Pfam" id="PF02770">
    <property type="entry name" value="Acyl-CoA_dh_M"/>
    <property type="match status" value="1"/>
</dbReference>
<dbReference type="OrthoDB" id="2588832at2759"/>
<feature type="domain" description="Acyl-CoA dehydrogenase/oxidase C-terminal" evidence="6">
    <location>
        <begin position="334"/>
        <end position="469"/>
    </location>
</feature>
<dbReference type="PANTHER" id="PTHR43884">
    <property type="entry name" value="ACYL-COA DEHYDROGENASE"/>
    <property type="match status" value="1"/>
</dbReference>
<dbReference type="SUPFAM" id="SSF47203">
    <property type="entry name" value="Acyl-CoA dehydrogenase C-terminal domain-like"/>
    <property type="match status" value="1"/>
</dbReference>
<comment type="caution">
    <text evidence="9">The sequence shown here is derived from an EMBL/GenBank/DDBJ whole genome shotgun (WGS) entry which is preliminary data.</text>
</comment>
<protein>
    <submittedName>
        <fullName evidence="9">Acyl-CoA dehydrogenase family member 9</fullName>
    </submittedName>
</protein>
<dbReference type="Proteomes" id="UP000728185">
    <property type="component" value="Unassembled WGS sequence"/>
</dbReference>
<dbReference type="Gene3D" id="2.40.110.10">
    <property type="entry name" value="Butyryl-CoA Dehydrogenase, subunit A, domain 2"/>
    <property type="match status" value="1"/>
</dbReference>
<dbReference type="InterPro" id="IPR009100">
    <property type="entry name" value="AcylCoA_DH/oxidase_NM_dom_sf"/>
</dbReference>
<dbReference type="InterPro" id="IPR046373">
    <property type="entry name" value="Acyl-CoA_Oxase/DH_mid-dom_sf"/>
</dbReference>
<evidence type="ECO:0000256" key="1">
    <source>
        <dbReference type="ARBA" id="ARBA00001974"/>
    </source>
</evidence>
<dbReference type="PROSITE" id="PS00072">
    <property type="entry name" value="ACYL_COA_DH_1"/>
    <property type="match status" value="1"/>
</dbReference>
<accession>A0A8E0RIS9</accession>
<evidence type="ECO:0000259" key="8">
    <source>
        <dbReference type="Pfam" id="PF02771"/>
    </source>
</evidence>
<dbReference type="InterPro" id="IPR013786">
    <property type="entry name" value="AcylCoA_DH/ox_N"/>
</dbReference>
<reference evidence="9" key="1">
    <citation type="submission" date="2019-05" db="EMBL/GenBank/DDBJ databases">
        <title>Annotation for the trematode Fasciolopsis buski.</title>
        <authorList>
            <person name="Choi Y.-J."/>
        </authorList>
    </citation>
    <scope>NUCLEOTIDE SEQUENCE</scope>
    <source>
        <strain evidence="9">HT</strain>
        <tissue evidence="9">Whole worm</tissue>
    </source>
</reference>
<comment type="similarity">
    <text evidence="2 5">Belongs to the acyl-CoA dehydrogenase family.</text>
</comment>
<dbReference type="GO" id="GO:0050660">
    <property type="term" value="F:flavin adenine dinucleotide binding"/>
    <property type="evidence" value="ECO:0007669"/>
    <property type="project" value="InterPro"/>
</dbReference>
<organism evidence="9 10">
    <name type="scientific">Fasciolopsis buskii</name>
    <dbReference type="NCBI Taxonomy" id="27845"/>
    <lineage>
        <taxon>Eukaryota</taxon>
        <taxon>Metazoa</taxon>
        <taxon>Spiralia</taxon>
        <taxon>Lophotrochozoa</taxon>
        <taxon>Platyhelminthes</taxon>
        <taxon>Trematoda</taxon>
        <taxon>Digenea</taxon>
        <taxon>Plagiorchiida</taxon>
        <taxon>Echinostomata</taxon>
        <taxon>Echinostomatoidea</taxon>
        <taxon>Fasciolidae</taxon>
        <taxon>Fasciolopsis</taxon>
    </lineage>
</organism>
<keyword evidence="5" id="KW-0560">Oxidoreductase</keyword>
<dbReference type="PANTHER" id="PTHR43884:SF9">
    <property type="entry name" value="COMPLEX I ASSEMBLY FACTOR ACAD9, MITOCHONDRIAL"/>
    <property type="match status" value="1"/>
</dbReference>
<evidence type="ECO:0000313" key="9">
    <source>
        <dbReference type="EMBL" id="KAA0183473.1"/>
    </source>
</evidence>
<dbReference type="Gene3D" id="1.10.540.10">
    <property type="entry name" value="Acyl-CoA dehydrogenase/oxidase, N-terminal domain"/>
    <property type="match status" value="1"/>
</dbReference>
<gene>
    <name evidence="9" type="ORF">FBUS_09906</name>
</gene>
<evidence type="ECO:0000256" key="4">
    <source>
        <dbReference type="ARBA" id="ARBA00022827"/>
    </source>
</evidence>
<comment type="cofactor">
    <cofactor evidence="1 5">
        <name>FAD</name>
        <dbReference type="ChEBI" id="CHEBI:57692"/>
    </cofactor>
</comment>
<feature type="domain" description="Acyl-CoA dehydrogenase/oxidase N-terminal" evidence="8">
    <location>
        <begin position="128"/>
        <end position="217"/>
    </location>
</feature>
<name>A0A8E0RIS9_9TREM</name>
<feature type="domain" description="Acyl-CoA oxidase/dehydrogenase middle" evidence="7">
    <location>
        <begin position="221"/>
        <end position="322"/>
    </location>
</feature>
<evidence type="ECO:0000256" key="5">
    <source>
        <dbReference type="RuleBase" id="RU362125"/>
    </source>
</evidence>
<evidence type="ECO:0000256" key="2">
    <source>
        <dbReference type="ARBA" id="ARBA00009347"/>
    </source>
</evidence>
<evidence type="ECO:0000313" key="10">
    <source>
        <dbReference type="Proteomes" id="UP000728185"/>
    </source>
</evidence>
<dbReference type="InterPro" id="IPR006089">
    <property type="entry name" value="Acyl-CoA_DH_CS"/>
</dbReference>
<dbReference type="InterPro" id="IPR036250">
    <property type="entry name" value="AcylCo_DH-like_C"/>
</dbReference>
<dbReference type="Gene3D" id="1.20.140.10">
    <property type="entry name" value="Butyryl-CoA Dehydrogenase, subunit A, domain 3"/>
    <property type="match status" value="1"/>
</dbReference>